<evidence type="ECO:0000256" key="4">
    <source>
        <dbReference type="ARBA" id="ARBA00022777"/>
    </source>
</evidence>
<comment type="caution">
    <text evidence="8">The sequence shown here is derived from an EMBL/GenBank/DDBJ whole genome shotgun (WGS) entry which is preliminary data.</text>
</comment>
<evidence type="ECO:0000256" key="6">
    <source>
        <dbReference type="SAM" id="Phobius"/>
    </source>
</evidence>
<dbReference type="GO" id="GO:0009443">
    <property type="term" value="P:pyridoxal 5'-phosphate salvage"/>
    <property type="evidence" value="ECO:0007669"/>
    <property type="project" value="InterPro"/>
</dbReference>
<reference evidence="8 9" key="1">
    <citation type="journal article" date="2015" name="Genome Announc.">
        <title>Expanding the biotechnology potential of lactobacilli through comparative genomics of 213 strains and associated genera.</title>
        <authorList>
            <person name="Sun Z."/>
            <person name="Harris H.M."/>
            <person name="McCann A."/>
            <person name="Guo C."/>
            <person name="Argimon S."/>
            <person name="Zhang W."/>
            <person name="Yang X."/>
            <person name="Jeffery I.B."/>
            <person name="Cooney J.C."/>
            <person name="Kagawa T.F."/>
            <person name="Liu W."/>
            <person name="Song Y."/>
            <person name="Salvetti E."/>
            <person name="Wrobel A."/>
            <person name="Rasinkangas P."/>
            <person name="Parkhill J."/>
            <person name="Rea M.C."/>
            <person name="O'Sullivan O."/>
            <person name="Ritari J."/>
            <person name="Douillard F.P."/>
            <person name="Paul Ross R."/>
            <person name="Yang R."/>
            <person name="Briner A.E."/>
            <person name="Felis G.E."/>
            <person name="de Vos W.M."/>
            <person name="Barrangou R."/>
            <person name="Klaenhammer T.R."/>
            <person name="Caufield P.W."/>
            <person name="Cui Y."/>
            <person name="Zhang H."/>
            <person name="O'Toole P.W."/>
        </authorList>
    </citation>
    <scope>NUCLEOTIDE SEQUENCE [LARGE SCALE GENOMIC DNA]</scope>
    <source>
        <strain evidence="8 9">DSM 19909</strain>
    </source>
</reference>
<name>A0A0R1M1V5_9LACO</name>
<keyword evidence="3" id="KW-0547">Nucleotide-binding</keyword>
<dbReference type="InterPro" id="IPR029056">
    <property type="entry name" value="Ribokinase-like"/>
</dbReference>
<evidence type="ECO:0000256" key="1">
    <source>
        <dbReference type="ARBA" id="ARBA00012104"/>
    </source>
</evidence>
<dbReference type="EMBL" id="AZEE01000027">
    <property type="protein sequence ID" value="KRK98450.1"/>
    <property type="molecule type" value="Genomic_DNA"/>
</dbReference>
<dbReference type="OrthoDB" id="9800808at2"/>
<feature type="transmembrane region" description="Helical" evidence="6">
    <location>
        <begin position="20"/>
        <end position="41"/>
    </location>
</feature>
<feature type="domain" description="Pyridoxamine kinase/Phosphomethylpyrimidine kinase" evidence="7">
    <location>
        <begin position="36"/>
        <end position="262"/>
    </location>
</feature>
<dbReference type="InterPro" id="IPR013749">
    <property type="entry name" value="PM/HMP-P_kinase-1"/>
</dbReference>
<keyword evidence="4 8" id="KW-0418">Kinase</keyword>
<accession>A0A0R1M1V5</accession>
<evidence type="ECO:0000256" key="3">
    <source>
        <dbReference type="ARBA" id="ARBA00022741"/>
    </source>
</evidence>
<dbReference type="GO" id="GO:0008478">
    <property type="term" value="F:pyridoxal kinase activity"/>
    <property type="evidence" value="ECO:0007669"/>
    <property type="project" value="UniProtKB-EC"/>
</dbReference>
<organism evidence="8 9">
    <name type="scientific">Secundilactobacillus odoratitofui DSM 19909 = JCM 15043</name>
    <dbReference type="NCBI Taxonomy" id="1423776"/>
    <lineage>
        <taxon>Bacteria</taxon>
        <taxon>Bacillati</taxon>
        <taxon>Bacillota</taxon>
        <taxon>Bacilli</taxon>
        <taxon>Lactobacillales</taxon>
        <taxon>Lactobacillaceae</taxon>
        <taxon>Secundilactobacillus</taxon>
    </lineage>
</organism>
<keyword evidence="6" id="KW-0472">Membrane</keyword>
<dbReference type="InterPro" id="IPR004625">
    <property type="entry name" value="PyrdxlKinase"/>
</dbReference>
<dbReference type="PATRIC" id="fig|1423776.4.peg.178"/>
<evidence type="ECO:0000256" key="5">
    <source>
        <dbReference type="ARBA" id="ARBA00022840"/>
    </source>
</evidence>
<dbReference type="SUPFAM" id="SSF53613">
    <property type="entry name" value="Ribokinase-like"/>
    <property type="match status" value="1"/>
</dbReference>
<evidence type="ECO:0000256" key="2">
    <source>
        <dbReference type="ARBA" id="ARBA00022679"/>
    </source>
</evidence>
<dbReference type="Pfam" id="PF08543">
    <property type="entry name" value="Phos_pyr_kin"/>
    <property type="match status" value="1"/>
</dbReference>
<dbReference type="Proteomes" id="UP000051160">
    <property type="component" value="Unassembled WGS sequence"/>
</dbReference>
<dbReference type="EC" id="2.7.1.35" evidence="1"/>
<dbReference type="RefSeq" id="WP_056946757.1">
    <property type="nucleotide sequence ID" value="NZ_AZEE01000027.1"/>
</dbReference>
<keyword evidence="6" id="KW-1133">Transmembrane helix</keyword>
<evidence type="ECO:0000313" key="8">
    <source>
        <dbReference type="EMBL" id="KRK98450.1"/>
    </source>
</evidence>
<evidence type="ECO:0000313" key="9">
    <source>
        <dbReference type="Proteomes" id="UP000051160"/>
    </source>
</evidence>
<dbReference type="GO" id="GO:0005829">
    <property type="term" value="C:cytosol"/>
    <property type="evidence" value="ECO:0007669"/>
    <property type="project" value="TreeGrafter"/>
</dbReference>
<keyword evidence="5" id="KW-0067">ATP-binding</keyword>
<dbReference type="PANTHER" id="PTHR10534:SF2">
    <property type="entry name" value="PYRIDOXAL KINASE"/>
    <property type="match status" value="1"/>
</dbReference>
<sequence length="292" mass="31601">MGSEQQMGLNPMPFLLAEDLSAIGTMSLGVAIPILAAFGVVTANLPTQIFSTQTEGFNTPAAMSSTTWLRDTLRHWQSQQLDFSGALIGYVGVDVIMTDLIQFLSQQSVPLLIVDPVMGDDGALYPGLTSDYVSHMRQLVKLADVITPNWTEAQLLLEVQFDELPSEDDLNQVFEQFRLLVKPEAQLVVTGIPTQTGILTAYQSQADPVIQTILTKKLSGHFYGSGDVFAAILSGALSKQCSLSEAVSLAVSGSSVALRQTASFDGQRRFGMQLSQLLAWLSHQQGVNTTFI</sequence>
<dbReference type="GO" id="GO:0005524">
    <property type="term" value="F:ATP binding"/>
    <property type="evidence" value="ECO:0007669"/>
    <property type="project" value="UniProtKB-KW"/>
</dbReference>
<dbReference type="PANTHER" id="PTHR10534">
    <property type="entry name" value="PYRIDOXAL KINASE"/>
    <property type="match status" value="1"/>
</dbReference>
<keyword evidence="2" id="KW-0808">Transferase</keyword>
<proteinExistence type="predicted"/>
<keyword evidence="6" id="KW-0812">Transmembrane</keyword>
<dbReference type="STRING" id="1423776.FD04_GL000179"/>
<gene>
    <name evidence="8" type="ORF">FD04_GL000179</name>
</gene>
<dbReference type="Gene3D" id="3.40.1190.20">
    <property type="match status" value="1"/>
</dbReference>
<dbReference type="AlphaFoldDB" id="A0A0R1M1V5"/>
<keyword evidence="9" id="KW-1185">Reference proteome</keyword>
<protein>
    <recommendedName>
        <fullName evidence="1">pyridoxal kinase</fullName>
        <ecNumber evidence="1">2.7.1.35</ecNumber>
    </recommendedName>
</protein>
<evidence type="ECO:0000259" key="7">
    <source>
        <dbReference type="Pfam" id="PF08543"/>
    </source>
</evidence>